<dbReference type="GO" id="GO:0005524">
    <property type="term" value="F:ATP binding"/>
    <property type="evidence" value="ECO:0007669"/>
    <property type="project" value="UniProtKB-KW"/>
</dbReference>
<dbReference type="InterPro" id="IPR024034">
    <property type="entry name" value="ATPase_F1/V1_b/a_C"/>
</dbReference>
<dbReference type="HAMAP" id="MF_00309">
    <property type="entry name" value="ATP_synth_A_arch"/>
    <property type="match status" value="1"/>
</dbReference>
<dbReference type="Gene3D" id="3.40.50.300">
    <property type="entry name" value="P-loop containing nucleotide triphosphate hydrolases"/>
    <property type="match status" value="1"/>
</dbReference>
<organism evidence="11">
    <name type="scientific">marine sediment metagenome</name>
    <dbReference type="NCBI Taxonomy" id="412755"/>
    <lineage>
        <taxon>unclassified sequences</taxon>
        <taxon>metagenomes</taxon>
        <taxon>ecological metagenomes</taxon>
    </lineage>
</organism>
<dbReference type="CDD" id="cd01134">
    <property type="entry name" value="V_A-ATPase_A"/>
    <property type="match status" value="1"/>
</dbReference>
<dbReference type="InterPro" id="IPR036121">
    <property type="entry name" value="ATPase_F1/V1/A1_a/bsu_N_sf"/>
</dbReference>
<dbReference type="Gene3D" id="2.40.50.100">
    <property type="match status" value="1"/>
</dbReference>
<evidence type="ECO:0000256" key="1">
    <source>
        <dbReference type="ARBA" id="ARBA00008936"/>
    </source>
</evidence>
<dbReference type="Pfam" id="PF00006">
    <property type="entry name" value="ATP-synt_ab"/>
    <property type="match status" value="1"/>
</dbReference>
<dbReference type="Pfam" id="PF02874">
    <property type="entry name" value="ATP-synt_ab_N"/>
    <property type="match status" value="1"/>
</dbReference>
<evidence type="ECO:0000259" key="9">
    <source>
        <dbReference type="Pfam" id="PF16886"/>
    </source>
</evidence>
<evidence type="ECO:0000256" key="3">
    <source>
        <dbReference type="ARBA" id="ARBA00022741"/>
    </source>
</evidence>
<evidence type="ECO:0000259" key="8">
    <source>
        <dbReference type="Pfam" id="PF02874"/>
    </source>
</evidence>
<protein>
    <recommendedName>
        <fullName evidence="12">AAA+ ATPase domain-containing protein</fullName>
    </recommendedName>
</protein>
<name>A0A0F9S7X4_9ZZZZ</name>
<dbReference type="SUPFAM" id="SSF50615">
    <property type="entry name" value="N-terminal domain of alpha and beta subunits of F1 ATP synthase"/>
    <property type="match status" value="1"/>
</dbReference>
<dbReference type="GO" id="GO:0046034">
    <property type="term" value="P:ATP metabolic process"/>
    <property type="evidence" value="ECO:0007669"/>
    <property type="project" value="InterPro"/>
</dbReference>
<evidence type="ECO:0000256" key="2">
    <source>
        <dbReference type="ARBA" id="ARBA00022448"/>
    </source>
</evidence>
<accession>A0A0F9S7X4</accession>
<dbReference type="InterPro" id="IPR055190">
    <property type="entry name" value="ATP-synt_VA_C"/>
</dbReference>
<dbReference type="InterPro" id="IPR027417">
    <property type="entry name" value="P-loop_NTPase"/>
</dbReference>
<proteinExistence type="inferred from homology"/>
<keyword evidence="2" id="KW-0813">Transport</keyword>
<dbReference type="InterPro" id="IPR000194">
    <property type="entry name" value="ATPase_F1/V1/A1_a/bsu_nucl-bd"/>
</dbReference>
<evidence type="ECO:0000256" key="4">
    <source>
        <dbReference type="ARBA" id="ARBA00022840"/>
    </source>
</evidence>
<evidence type="ECO:0000313" key="11">
    <source>
        <dbReference type="EMBL" id="KKN58332.1"/>
    </source>
</evidence>
<dbReference type="GO" id="GO:0046961">
    <property type="term" value="F:proton-transporting ATPase activity, rotational mechanism"/>
    <property type="evidence" value="ECO:0007669"/>
    <property type="project" value="InterPro"/>
</dbReference>
<dbReference type="CDD" id="cd18111">
    <property type="entry name" value="ATP-synt_V_A-type_alpha_C"/>
    <property type="match status" value="1"/>
</dbReference>
<dbReference type="InterPro" id="IPR023366">
    <property type="entry name" value="ATP_synth_asu-like_sf"/>
</dbReference>
<keyword evidence="3" id="KW-0547">Nucleotide-binding</keyword>
<comment type="caution">
    <text evidence="11">The sequence shown here is derived from an EMBL/GenBank/DDBJ whole genome shotgun (WGS) entry which is preliminary data.</text>
</comment>
<feature type="domain" description="ATPase F1/V1/A1 complex alpha/beta subunit N-terminal" evidence="8">
    <location>
        <begin position="6"/>
        <end position="67"/>
    </location>
</feature>
<comment type="similarity">
    <text evidence="1">Belongs to the ATPase alpha/beta chains family.</text>
</comment>
<sequence length="589" mass="65411">MEQGTVVKVAGPLVVAEGLPNAKMFDLVRVGPDKLPGEIIEIKGKEISMQVYEETTGLGPGDIAVTTEEPLSVELGPGLLGSIFDGTQRPLDVIKEISGAYIKRGTDVETLDREKKWKFKAVVKKGEKVGPGDIIGEVFEEKIKHSIMVPPDLSGQIVNIEQGDFRVADTIAVLETEDGRKVDISMISRWPTRKPRPFKSKLRPSEPLITGQRVIDTFFPLTKGGTATVPGPFGSGKTVIQHQLAKWADAQIIVFIGVGERGNEMTDALLEFEKLTDPRTGEKLINRTVFIANTSNMPVAAREASIYTGMAIAEYYRDMGYNVSVQADSTSRWAEALREISGRLEEMPGEEGYPAYLASRLAQFYERAGKVTTLGTKPREGSVSVIGSVSPPGGDLSEPVVQNTLRVVKVFWSLEDTLAFKRHFPAINWLSSYSLYVGALEEFWDKEVAADFKELRNSALLILQKEADLLEIVRLVGMEALSVEERITLETARLLREDFLQQNAFDEIDSFSSLIKQYKMLKLIMIYDREARHLADEGVSLESFLAVPSKKKLADIKHIDEKDLSKFDELEKELLNDFEKLLVKQASPG</sequence>
<evidence type="ECO:0000256" key="5">
    <source>
        <dbReference type="ARBA" id="ARBA00022967"/>
    </source>
</evidence>
<dbReference type="SUPFAM" id="SSF52540">
    <property type="entry name" value="P-loop containing nucleoside triphosphate hydrolases"/>
    <property type="match status" value="1"/>
</dbReference>
<dbReference type="Gene3D" id="2.40.30.20">
    <property type="match status" value="1"/>
</dbReference>
<keyword evidence="6" id="KW-0406">Ion transport</keyword>
<evidence type="ECO:0000259" key="7">
    <source>
        <dbReference type="Pfam" id="PF00006"/>
    </source>
</evidence>
<gene>
    <name evidence="11" type="ORF">LCGC14_0553110</name>
</gene>
<dbReference type="PANTHER" id="PTHR43607">
    <property type="entry name" value="V-TYPE PROTON ATPASE CATALYTIC SUBUNIT A"/>
    <property type="match status" value="1"/>
</dbReference>
<dbReference type="Pfam" id="PF16886">
    <property type="entry name" value="ATP-synt_ab_Xtn"/>
    <property type="match status" value="1"/>
</dbReference>
<dbReference type="InterPro" id="IPR031686">
    <property type="entry name" value="ATP-synth_a_Xtn"/>
</dbReference>
<keyword evidence="4" id="KW-0067">ATP-binding</keyword>
<evidence type="ECO:0000259" key="10">
    <source>
        <dbReference type="Pfam" id="PF22919"/>
    </source>
</evidence>
<dbReference type="NCBIfam" id="NF003220">
    <property type="entry name" value="PRK04192.1"/>
    <property type="match status" value="1"/>
</dbReference>
<feature type="domain" description="ATPase F1/V1/A1 complex alpha/beta subunit nucleotide-binding" evidence="7">
    <location>
        <begin position="211"/>
        <end position="434"/>
    </location>
</feature>
<dbReference type="SUPFAM" id="SSF47917">
    <property type="entry name" value="C-terminal domain of alpha and beta subunits of F1 ATP synthase"/>
    <property type="match status" value="1"/>
</dbReference>
<evidence type="ECO:0008006" key="12">
    <source>
        <dbReference type="Google" id="ProtNLM"/>
    </source>
</evidence>
<reference evidence="11" key="1">
    <citation type="journal article" date="2015" name="Nature">
        <title>Complex archaea that bridge the gap between prokaryotes and eukaryotes.</title>
        <authorList>
            <person name="Spang A."/>
            <person name="Saw J.H."/>
            <person name="Jorgensen S.L."/>
            <person name="Zaremba-Niedzwiedzka K."/>
            <person name="Martijn J."/>
            <person name="Lind A.E."/>
            <person name="van Eijk R."/>
            <person name="Schleper C."/>
            <person name="Guy L."/>
            <person name="Ettema T.J."/>
        </authorList>
    </citation>
    <scope>NUCLEOTIDE SEQUENCE</scope>
</reference>
<dbReference type="Pfam" id="PF22919">
    <property type="entry name" value="ATP-synt_VA_C"/>
    <property type="match status" value="1"/>
</dbReference>
<dbReference type="EMBL" id="LAZR01000766">
    <property type="protein sequence ID" value="KKN58332.1"/>
    <property type="molecule type" value="Genomic_DNA"/>
</dbReference>
<dbReference type="Gene3D" id="1.10.1140.10">
    <property type="entry name" value="Bovine Mitochondrial F1-atpase, Atp Synthase Beta Chain, Chain D, domain 3"/>
    <property type="match status" value="1"/>
</dbReference>
<dbReference type="AlphaFoldDB" id="A0A0F9S7X4"/>
<feature type="domain" description="ATPsynthase alpha/beta subunit barrel-sandwich" evidence="9">
    <location>
        <begin position="108"/>
        <end position="193"/>
    </location>
</feature>
<dbReference type="InterPro" id="IPR004100">
    <property type="entry name" value="ATPase_F1/V1/A1_a/bsu_N"/>
</dbReference>
<evidence type="ECO:0000256" key="6">
    <source>
        <dbReference type="ARBA" id="ARBA00023065"/>
    </source>
</evidence>
<dbReference type="PANTHER" id="PTHR43607:SF1">
    <property type="entry name" value="H(+)-TRANSPORTING TWO-SECTOR ATPASE"/>
    <property type="match status" value="1"/>
</dbReference>
<dbReference type="InterPro" id="IPR022878">
    <property type="entry name" value="V-ATPase_asu"/>
</dbReference>
<keyword evidence="5" id="KW-1278">Translocase</keyword>
<feature type="domain" description="ATP synthase A/B type C-terminal" evidence="10">
    <location>
        <begin position="443"/>
        <end position="537"/>
    </location>
</feature>